<dbReference type="Pfam" id="PF02204">
    <property type="entry name" value="VPS9"/>
    <property type="match status" value="1"/>
</dbReference>
<dbReference type="GO" id="GO:0005770">
    <property type="term" value="C:late endosome"/>
    <property type="evidence" value="ECO:0007669"/>
    <property type="project" value="TreeGrafter"/>
</dbReference>
<evidence type="ECO:0000313" key="5">
    <source>
        <dbReference type="Proteomes" id="UP000011976"/>
    </source>
</evidence>
<dbReference type="GO" id="GO:0030133">
    <property type="term" value="C:transport vesicle"/>
    <property type="evidence" value="ECO:0007669"/>
    <property type="project" value="TreeGrafter"/>
</dbReference>
<evidence type="ECO:0000256" key="2">
    <source>
        <dbReference type="SAM" id="MobiDB-lite"/>
    </source>
</evidence>
<evidence type="ECO:0000259" key="3">
    <source>
        <dbReference type="PROSITE" id="PS51205"/>
    </source>
</evidence>
<feature type="region of interest" description="Disordered" evidence="2">
    <location>
        <begin position="635"/>
        <end position="656"/>
    </location>
</feature>
<dbReference type="PROSITE" id="PS51205">
    <property type="entry name" value="VPS9"/>
    <property type="match status" value="1"/>
</dbReference>
<dbReference type="OrthoDB" id="411646at2759"/>
<comment type="similarity">
    <text evidence="1">Belongs to the UPF0507 family.</text>
</comment>
<dbReference type="AlphaFoldDB" id="M9MDY0"/>
<evidence type="ECO:0000313" key="4">
    <source>
        <dbReference type="EMBL" id="GAC74833.1"/>
    </source>
</evidence>
<feature type="region of interest" description="Disordered" evidence="2">
    <location>
        <begin position="1"/>
        <end position="49"/>
    </location>
</feature>
<dbReference type="GO" id="GO:0005085">
    <property type="term" value="F:guanyl-nucleotide exchange factor activity"/>
    <property type="evidence" value="ECO:0007669"/>
    <property type="project" value="TreeGrafter"/>
</dbReference>
<feature type="domain" description="VPS9" evidence="3">
    <location>
        <begin position="497"/>
        <end position="633"/>
    </location>
</feature>
<protein>
    <recommendedName>
        <fullName evidence="3">VPS9 domain-containing protein</fullName>
    </recommendedName>
</protein>
<feature type="compositionally biased region" description="Low complexity" evidence="2">
    <location>
        <begin position="678"/>
        <end position="688"/>
    </location>
</feature>
<feature type="region of interest" description="Disordered" evidence="2">
    <location>
        <begin position="675"/>
        <end position="711"/>
    </location>
</feature>
<dbReference type="GO" id="GO:0005886">
    <property type="term" value="C:plasma membrane"/>
    <property type="evidence" value="ECO:0007669"/>
    <property type="project" value="TreeGrafter"/>
</dbReference>
<dbReference type="Gene3D" id="1.20.1050.80">
    <property type="entry name" value="VPS9 domain"/>
    <property type="match status" value="1"/>
</dbReference>
<accession>M9MDY0</accession>
<dbReference type="PANTHER" id="PTHR24170:SF1">
    <property type="entry name" value="DOMAIN PROTEIN, PUTATIVE (AFU_ORTHOLOGUE AFUA_1G09870)-RELATED"/>
    <property type="match status" value="1"/>
</dbReference>
<gene>
    <name evidence="4" type="ORF">PANT_13d00020</name>
</gene>
<sequence>MASAFTRLFLPSHRKNNNNNTSSNTNSNSNSRRHDASRARFPTSSTFDLRHSIPEESASATDATFPALPSSSSLTVHHLNRHVSPPITDATLRRNSLAFEPAHTRPSLPRSFSAYDITLPPESDAGKARIATPPSPAPPAVDDDDDLDTNPLYLRLSEHEDLQADWSAAEVALVPLARAMAAHSAVQPQDLDDPAYIALHAFAPSKLYKHQFVSVRSVRSSAEVVDAGQYDWSRITLTATLDADRRSITIVQSPAAATRTVAILGETTIYRSTPTAKVRVFSVDLPIVHRLPATNATPPQPDEQPDEAEQSVSDLILRHVAAERVFAADLVLLAHPHTSSARLDAALSGAFSVLVAAAHQFTASFVYVRGFDSYNAHRIRRGIWFKAWKAFEERLGSEHVARLGVEPFHRIKSVLESVTMGLVHTKMYGPIQDQLLDADLVTDDVLAACAAANLSMGDLGVENAALRSRPDRLTRAVEVLATGLADDGGSEVDDALATADEAAMRALAQRQVAPTVRIHSDLGIDAATQGVSLHRRTPLHILQTLRAVIDEVGWAAERASSRGDPPPLGTDDLLPILSYVFVRARPSRLCSMLYYARAFTLTDTATAPALQWALVTCDAVVAYLRTDPFRLVRRRSSAGTESVRKSTSTSAGDALLRSLSSRSQASSANLMVAAGMARSPSGPSASVASPPPSPRSPYPEEEGEEFKLPGWPASRRNSRILARPASVFSLEDDESLELGRGGRERTLSSSSGAEVQIRPQIVRTIKRGSVSARLERSGSSGSAGVKVRVVGSPQLRDREARRKSVDSWSFALFTRRPEGGGEVEDANCQPNGVELPHQPSSKRRDERWAKLVTSTVLPPQVDTSATSAAVSPPSLESMHALRASISKPA</sequence>
<dbReference type="GO" id="GO:0045022">
    <property type="term" value="P:early endosome to late endosome transport"/>
    <property type="evidence" value="ECO:0007669"/>
    <property type="project" value="TreeGrafter"/>
</dbReference>
<dbReference type="GO" id="GO:0000149">
    <property type="term" value="F:SNARE binding"/>
    <property type="evidence" value="ECO:0007669"/>
    <property type="project" value="TreeGrafter"/>
</dbReference>
<proteinExistence type="inferred from homology"/>
<organism evidence="4 5">
    <name type="scientific">Pseudozyma antarctica (strain T-34)</name>
    <name type="common">Yeast</name>
    <name type="synonym">Candida antarctica</name>
    <dbReference type="NCBI Taxonomy" id="1151754"/>
    <lineage>
        <taxon>Eukaryota</taxon>
        <taxon>Fungi</taxon>
        <taxon>Dikarya</taxon>
        <taxon>Basidiomycota</taxon>
        <taxon>Ustilaginomycotina</taxon>
        <taxon>Ustilaginomycetes</taxon>
        <taxon>Ustilaginales</taxon>
        <taxon>Ustilaginaceae</taxon>
        <taxon>Moesziomyces</taxon>
    </lineage>
</organism>
<dbReference type="GO" id="GO:0005769">
    <property type="term" value="C:early endosome"/>
    <property type="evidence" value="ECO:0007669"/>
    <property type="project" value="TreeGrafter"/>
</dbReference>
<evidence type="ECO:0000256" key="1">
    <source>
        <dbReference type="ARBA" id="ARBA00007428"/>
    </source>
</evidence>
<name>M9MDY0_PSEA3</name>
<dbReference type="InterPro" id="IPR003123">
    <property type="entry name" value="VPS9"/>
</dbReference>
<reference evidence="5" key="1">
    <citation type="journal article" date="2013" name="Genome Announc.">
        <title>Genome sequence of the basidiomycetous yeast Pseudozyma antarctica T-34, a producer of the glycolipid biosurfactants mannosylerythritol lipids.</title>
        <authorList>
            <person name="Morita T."/>
            <person name="Koike H."/>
            <person name="Koyama Y."/>
            <person name="Hagiwara H."/>
            <person name="Ito E."/>
            <person name="Fukuoka T."/>
            <person name="Imura T."/>
            <person name="Machida M."/>
            <person name="Kitamoto D."/>
        </authorList>
    </citation>
    <scope>NUCLEOTIDE SEQUENCE [LARGE SCALE GENOMIC DNA]</scope>
    <source>
        <strain evidence="5">T-34</strain>
    </source>
</reference>
<dbReference type="InterPro" id="IPR051248">
    <property type="entry name" value="UPF0507/Ank_repeat_27"/>
</dbReference>
<dbReference type="PANTHER" id="PTHR24170">
    <property type="entry name" value="ANKYRIN REPEAT DOMAIN-CONTAINING PROTEIN 27"/>
    <property type="match status" value="1"/>
</dbReference>
<feature type="region of interest" description="Disordered" evidence="2">
    <location>
        <begin position="816"/>
        <end position="847"/>
    </location>
</feature>
<dbReference type="InterPro" id="IPR037191">
    <property type="entry name" value="VPS9_dom_sf"/>
</dbReference>
<dbReference type="SUPFAM" id="SSF109993">
    <property type="entry name" value="VPS9 domain"/>
    <property type="match status" value="1"/>
</dbReference>
<feature type="region of interest" description="Disordered" evidence="2">
    <location>
        <begin position="123"/>
        <end position="146"/>
    </location>
</feature>
<feature type="compositionally biased region" description="Polar residues" evidence="2">
    <location>
        <begin position="637"/>
        <end position="649"/>
    </location>
</feature>
<dbReference type="Proteomes" id="UP000011976">
    <property type="component" value="Unassembled WGS sequence"/>
</dbReference>
<dbReference type="GO" id="GO:0097422">
    <property type="term" value="C:tubular endosome"/>
    <property type="evidence" value="ECO:0007669"/>
    <property type="project" value="TreeGrafter"/>
</dbReference>
<dbReference type="STRING" id="1151754.M9MDY0"/>
<dbReference type="EMBL" id="DF196779">
    <property type="protein sequence ID" value="GAC74833.1"/>
    <property type="molecule type" value="Genomic_DNA"/>
</dbReference>
<feature type="compositionally biased region" description="Low complexity" evidence="2">
    <location>
        <begin position="17"/>
        <end position="30"/>
    </location>
</feature>